<dbReference type="EMBL" id="BDEC01000207">
    <property type="protein sequence ID" value="GBD69377.1"/>
    <property type="molecule type" value="Genomic_DNA"/>
</dbReference>
<evidence type="ECO:0000256" key="9">
    <source>
        <dbReference type="ARBA" id="ARBA00022598"/>
    </source>
</evidence>
<evidence type="ECO:0000313" key="22">
    <source>
        <dbReference type="Proteomes" id="UP000236214"/>
    </source>
</evidence>
<dbReference type="Gene3D" id="3.90.190.20">
    <property type="entry name" value="Mur ligase, C-terminal domain"/>
    <property type="match status" value="1"/>
</dbReference>
<keyword evidence="10" id="KW-0479">Metal-binding</keyword>
<gene>
    <name evidence="21" type="primary">folC</name>
    <name evidence="21" type="ORF">TEHN7118_2183</name>
</gene>
<evidence type="ECO:0000256" key="2">
    <source>
        <dbReference type="ARBA" id="ARBA00004799"/>
    </source>
</evidence>
<comment type="pathway">
    <text evidence="3">Cofactor biosynthesis; tetrahydrofolylpolyglutamate biosynthesis.</text>
</comment>
<protein>
    <recommendedName>
        <fullName evidence="8">Dihydrofolate synthase/folylpolyglutamate synthase</fullName>
        <ecNumber evidence="6">6.3.2.12</ecNumber>
        <ecNumber evidence="7">6.3.2.17</ecNumber>
    </recommendedName>
    <alternativeName>
        <fullName evidence="15">Tetrahydrofolylpolyglutamate synthase</fullName>
    </alternativeName>
</protein>
<dbReference type="SUPFAM" id="SSF53244">
    <property type="entry name" value="MurD-like peptide ligases, peptide-binding domain"/>
    <property type="match status" value="1"/>
</dbReference>
<feature type="domain" description="Mur ligase C-terminal" evidence="19">
    <location>
        <begin position="303"/>
        <end position="420"/>
    </location>
</feature>
<dbReference type="PIRSF" id="PIRSF001563">
    <property type="entry name" value="Folylpolyglu_synth"/>
    <property type="match status" value="1"/>
</dbReference>
<keyword evidence="11 18" id="KW-0547">Nucleotide-binding</keyword>
<dbReference type="PANTHER" id="PTHR11136:SF0">
    <property type="entry name" value="DIHYDROFOLATE SYNTHETASE-RELATED"/>
    <property type="match status" value="1"/>
</dbReference>
<comment type="subunit">
    <text evidence="5">Monomer.</text>
</comment>
<dbReference type="EC" id="6.3.2.17" evidence="7"/>
<keyword evidence="14" id="KW-0289">Folate biosynthesis</keyword>
<evidence type="ECO:0000256" key="15">
    <source>
        <dbReference type="ARBA" id="ARBA00030592"/>
    </source>
</evidence>
<evidence type="ECO:0000256" key="16">
    <source>
        <dbReference type="ARBA" id="ARBA00047493"/>
    </source>
</evidence>
<dbReference type="InterPro" id="IPR013221">
    <property type="entry name" value="Mur_ligase_cen"/>
</dbReference>
<dbReference type="InterPro" id="IPR036615">
    <property type="entry name" value="Mur_ligase_C_dom_sf"/>
</dbReference>
<evidence type="ECO:0000256" key="13">
    <source>
        <dbReference type="ARBA" id="ARBA00022842"/>
    </source>
</evidence>
<dbReference type="Pfam" id="PF08245">
    <property type="entry name" value="Mur_ligase_M"/>
    <property type="match status" value="1"/>
</dbReference>
<reference evidence="21 22" key="1">
    <citation type="submission" date="2016-05" db="EMBL/GenBank/DDBJ databases">
        <title>Whole genome sequencing of Tetragenococcus halophilus subsp. halophilus NISL 7118.</title>
        <authorList>
            <person name="Shiwa Y."/>
            <person name="Nishimura I."/>
            <person name="Yoshikawa H."/>
            <person name="Koyama Y."/>
            <person name="Oguma T."/>
        </authorList>
    </citation>
    <scope>NUCLEOTIDE SEQUENCE [LARGE SCALE GENOMIC DNA]</scope>
    <source>
        <strain evidence="21 22">NISL 7118</strain>
    </source>
</reference>
<dbReference type="SUPFAM" id="SSF53623">
    <property type="entry name" value="MurD-like peptide ligases, catalytic domain"/>
    <property type="match status" value="1"/>
</dbReference>
<comment type="cofactor">
    <cofactor evidence="1">
        <name>Mg(2+)</name>
        <dbReference type="ChEBI" id="CHEBI:18420"/>
    </cofactor>
</comment>
<feature type="domain" description="Mur ligase central" evidence="20">
    <location>
        <begin position="46"/>
        <end position="273"/>
    </location>
</feature>
<evidence type="ECO:0000313" key="21">
    <source>
        <dbReference type="EMBL" id="GBD69377.1"/>
    </source>
</evidence>
<accession>A0A2H6CWL4</accession>
<evidence type="ECO:0000256" key="17">
    <source>
        <dbReference type="ARBA" id="ARBA00049161"/>
    </source>
</evidence>
<evidence type="ECO:0000256" key="8">
    <source>
        <dbReference type="ARBA" id="ARBA00019357"/>
    </source>
</evidence>
<evidence type="ECO:0000256" key="12">
    <source>
        <dbReference type="ARBA" id="ARBA00022840"/>
    </source>
</evidence>
<name>A0A2H6CWL4_TETHA</name>
<dbReference type="EC" id="6.3.2.12" evidence="6"/>
<evidence type="ECO:0000256" key="4">
    <source>
        <dbReference type="ARBA" id="ARBA00008276"/>
    </source>
</evidence>
<dbReference type="GO" id="GO:0046872">
    <property type="term" value="F:metal ion binding"/>
    <property type="evidence" value="ECO:0007669"/>
    <property type="project" value="UniProtKB-KW"/>
</dbReference>
<dbReference type="GO" id="GO:0004326">
    <property type="term" value="F:tetrahydrofolylpolyglutamate synthase activity"/>
    <property type="evidence" value="ECO:0007669"/>
    <property type="project" value="UniProtKB-EC"/>
</dbReference>
<dbReference type="PROSITE" id="PS01012">
    <property type="entry name" value="FOLYLPOLYGLU_SYNT_2"/>
    <property type="match status" value="1"/>
</dbReference>
<evidence type="ECO:0000256" key="3">
    <source>
        <dbReference type="ARBA" id="ARBA00005150"/>
    </source>
</evidence>
<dbReference type="AlphaFoldDB" id="A0A2H6CWL4"/>
<sequence>MIKTAEEAIQFIESRQKFGSKPGLQRISALLDALDHPEKDLSIVHIAGTNGKGSTVSFLSAMLQETGWSIGTFTSPYIEALNERIAINGQPISDDALTNIVAKIQAIIDSADAVSDLFEITEFEVLTAAAFLYFKEQGPDMVVLEVGLGGLYDSTNIIAPLLTAITTIGMDHEQVLGDTIEKIAAQKAGIIKNGVPVVTGKISSEALKVIEETAEKQQAKVYHFNVDYSIDYKGPHADWGEQFDFYNEAGKIPKLVTSLLGKYQTENAAVAVQLFYLVCQLKKIPFDEKNVKNGLLKTAWPARMERISQEPLIILDGAHNEQGIKRLAESINNEFKNRHIYVIFSALERKNVEGMLEQLLKISNAEIYLTNFDYAGVMRLEKNYQRIDEDRINIVSLWHFGLANILEKISDDDMILVTGSLYFVAEVRQLIKDLIS</sequence>
<keyword evidence="12 18" id="KW-0067">ATP-binding</keyword>
<keyword evidence="22" id="KW-1185">Reference proteome</keyword>
<evidence type="ECO:0000256" key="7">
    <source>
        <dbReference type="ARBA" id="ARBA00013025"/>
    </source>
</evidence>
<comment type="similarity">
    <text evidence="4 18">Belongs to the folylpolyglutamate synthase family.</text>
</comment>
<dbReference type="GO" id="GO:0005524">
    <property type="term" value="F:ATP binding"/>
    <property type="evidence" value="ECO:0007669"/>
    <property type="project" value="UniProtKB-KW"/>
</dbReference>
<dbReference type="PANTHER" id="PTHR11136">
    <property type="entry name" value="FOLYLPOLYGLUTAMATE SYNTHASE-RELATED"/>
    <property type="match status" value="1"/>
</dbReference>
<comment type="catalytic activity">
    <reaction evidence="16">
        <text>(6S)-5,6,7,8-tetrahydrofolyl-(gamma-L-Glu)(n) + L-glutamate + ATP = (6S)-5,6,7,8-tetrahydrofolyl-(gamma-L-Glu)(n+1) + ADP + phosphate + H(+)</text>
        <dbReference type="Rhea" id="RHEA:10580"/>
        <dbReference type="Rhea" id="RHEA-COMP:14738"/>
        <dbReference type="Rhea" id="RHEA-COMP:14740"/>
        <dbReference type="ChEBI" id="CHEBI:15378"/>
        <dbReference type="ChEBI" id="CHEBI:29985"/>
        <dbReference type="ChEBI" id="CHEBI:30616"/>
        <dbReference type="ChEBI" id="CHEBI:43474"/>
        <dbReference type="ChEBI" id="CHEBI:141005"/>
        <dbReference type="ChEBI" id="CHEBI:456216"/>
        <dbReference type="EC" id="6.3.2.17"/>
    </reaction>
</comment>
<evidence type="ECO:0000256" key="14">
    <source>
        <dbReference type="ARBA" id="ARBA00022909"/>
    </source>
</evidence>
<evidence type="ECO:0000256" key="1">
    <source>
        <dbReference type="ARBA" id="ARBA00001946"/>
    </source>
</evidence>
<dbReference type="GO" id="GO:0008841">
    <property type="term" value="F:dihydrofolate synthase activity"/>
    <property type="evidence" value="ECO:0007669"/>
    <property type="project" value="UniProtKB-EC"/>
</dbReference>
<evidence type="ECO:0000259" key="19">
    <source>
        <dbReference type="Pfam" id="PF02875"/>
    </source>
</evidence>
<dbReference type="Pfam" id="PF02875">
    <property type="entry name" value="Mur_ligase_C"/>
    <property type="match status" value="1"/>
</dbReference>
<dbReference type="InterPro" id="IPR001645">
    <property type="entry name" value="Folylpolyglutamate_synth"/>
</dbReference>
<dbReference type="FunFam" id="3.40.1190.10:FF:000004">
    <property type="entry name" value="Dihydrofolate synthase/folylpolyglutamate synthase"/>
    <property type="match status" value="1"/>
</dbReference>
<keyword evidence="9 18" id="KW-0436">Ligase</keyword>
<comment type="pathway">
    <text evidence="2">Cofactor biosynthesis; tetrahydrofolate biosynthesis; 7,8-dihydrofolate from 2-amino-4-hydroxy-6-hydroxymethyl-7,8-dihydropteridine diphosphate and 4-aminobenzoate: step 2/2.</text>
</comment>
<proteinExistence type="inferred from homology"/>
<dbReference type="NCBIfam" id="TIGR01499">
    <property type="entry name" value="folC"/>
    <property type="match status" value="1"/>
</dbReference>
<comment type="caution">
    <text evidence="21">The sequence shown here is derived from an EMBL/GenBank/DDBJ whole genome shotgun (WGS) entry which is preliminary data.</text>
</comment>
<dbReference type="GO" id="GO:0046656">
    <property type="term" value="P:folic acid biosynthetic process"/>
    <property type="evidence" value="ECO:0007669"/>
    <property type="project" value="UniProtKB-KW"/>
</dbReference>
<dbReference type="InterPro" id="IPR004101">
    <property type="entry name" value="Mur_ligase_C"/>
</dbReference>
<dbReference type="Gene3D" id="3.40.1190.10">
    <property type="entry name" value="Mur-like, catalytic domain"/>
    <property type="match status" value="1"/>
</dbReference>
<dbReference type="GO" id="GO:0005737">
    <property type="term" value="C:cytoplasm"/>
    <property type="evidence" value="ECO:0007669"/>
    <property type="project" value="TreeGrafter"/>
</dbReference>
<dbReference type="RefSeq" id="WP_180991879.1">
    <property type="nucleotide sequence ID" value="NZ_BAABQP010000039.1"/>
</dbReference>
<evidence type="ECO:0000256" key="18">
    <source>
        <dbReference type="PIRNR" id="PIRNR001563"/>
    </source>
</evidence>
<dbReference type="InterPro" id="IPR036565">
    <property type="entry name" value="Mur-like_cat_sf"/>
</dbReference>
<evidence type="ECO:0000256" key="5">
    <source>
        <dbReference type="ARBA" id="ARBA00011245"/>
    </source>
</evidence>
<dbReference type="InterPro" id="IPR018109">
    <property type="entry name" value="Folylpolyglutamate_synth_CS"/>
</dbReference>
<evidence type="ECO:0000256" key="6">
    <source>
        <dbReference type="ARBA" id="ARBA00013023"/>
    </source>
</evidence>
<keyword evidence="13" id="KW-0460">Magnesium</keyword>
<dbReference type="Proteomes" id="UP000236214">
    <property type="component" value="Unassembled WGS sequence"/>
</dbReference>
<organism evidence="21 22">
    <name type="scientific">Tetragenococcus halophilus subsp. halophilus</name>
    <dbReference type="NCBI Taxonomy" id="1513897"/>
    <lineage>
        <taxon>Bacteria</taxon>
        <taxon>Bacillati</taxon>
        <taxon>Bacillota</taxon>
        <taxon>Bacilli</taxon>
        <taxon>Lactobacillales</taxon>
        <taxon>Enterococcaceae</taxon>
        <taxon>Tetragenococcus</taxon>
    </lineage>
</organism>
<comment type="catalytic activity">
    <reaction evidence="17">
        <text>7,8-dihydropteroate + L-glutamate + ATP = 7,8-dihydrofolate + ADP + phosphate + H(+)</text>
        <dbReference type="Rhea" id="RHEA:23584"/>
        <dbReference type="ChEBI" id="CHEBI:15378"/>
        <dbReference type="ChEBI" id="CHEBI:17839"/>
        <dbReference type="ChEBI" id="CHEBI:29985"/>
        <dbReference type="ChEBI" id="CHEBI:30616"/>
        <dbReference type="ChEBI" id="CHEBI:43474"/>
        <dbReference type="ChEBI" id="CHEBI:57451"/>
        <dbReference type="ChEBI" id="CHEBI:456216"/>
        <dbReference type="EC" id="6.3.2.12"/>
    </reaction>
</comment>
<evidence type="ECO:0000256" key="11">
    <source>
        <dbReference type="ARBA" id="ARBA00022741"/>
    </source>
</evidence>
<evidence type="ECO:0000259" key="20">
    <source>
        <dbReference type="Pfam" id="PF08245"/>
    </source>
</evidence>
<evidence type="ECO:0000256" key="10">
    <source>
        <dbReference type="ARBA" id="ARBA00022723"/>
    </source>
</evidence>